<evidence type="ECO:0000256" key="5">
    <source>
        <dbReference type="HAMAP-Rule" id="MF_00651"/>
    </source>
</evidence>
<comment type="function">
    <text evidence="5">Could be a nuclease involved in processing of the 5'-end of pre-16S rRNA.</text>
</comment>
<dbReference type="AlphaFoldDB" id="A0A2M9G5K1"/>
<evidence type="ECO:0000259" key="6">
    <source>
        <dbReference type="SMART" id="SM00732"/>
    </source>
</evidence>
<keyword evidence="4 5" id="KW-0378">Hydrolase</keyword>
<dbReference type="SUPFAM" id="SSF53098">
    <property type="entry name" value="Ribonuclease H-like"/>
    <property type="match status" value="1"/>
</dbReference>
<comment type="caution">
    <text evidence="7">The sequence shown here is derived from an EMBL/GenBank/DDBJ whole genome shotgun (WGS) entry which is preliminary data.</text>
</comment>
<keyword evidence="3 5" id="KW-0540">Nuclease</keyword>
<feature type="domain" description="YqgF/RNase H-like" evidence="6">
    <location>
        <begin position="16"/>
        <end position="116"/>
    </location>
</feature>
<keyword evidence="1 5" id="KW-0963">Cytoplasm</keyword>
<dbReference type="GO" id="GO:0004518">
    <property type="term" value="F:nuclease activity"/>
    <property type="evidence" value="ECO:0007669"/>
    <property type="project" value="UniProtKB-KW"/>
</dbReference>
<organism evidence="7 8">
    <name type="scientific">Minwuia thermotolerans</name>
    <dbReference type="NCBI Taxonomy" id="2056226"/>
    <lineage>
        <taxon>Bacteria</taxon>
        <taxon>Pseudomonadati</taxon>
        <taxon>Pseudomonadota</taxon>
        <taxon>Alphaproteobacteria</taxon>
        <taxon>Minwuiales</taxon>
        <taxon>Minwuiaceae</taxon>
        <taxon>Minwuia</taxon>
    </lineage>
</organism>
<dbReference type="GO" id="GO:0016788">
    <property type="term" value="F:hydrolase activity, acting on ester bonds"/>
    <property type="evidence" value="ECO:0007669"/>
    <property type="project" value="UniProtKB-UniRule"/>
</dbReference>
<evidence type="ECO:0000256" key="3">
    <source>
        <dbReference type="ARBA" id="ARBA00022722"/>
    </source>
</evidence>
<dbReference type="OrthoDB" id="9796140at2"/>
<dbReference type="SMART" id="SM00732">
    <property type="entry name" value="YqgFc"/>
    <property type="match status" value="1"/>
</dbReference>
<reference evidence="7 8" key="1">
    <citation type="submission" date="2017-11" db="EMBL/GenBank/DDBJ databases">
        <title>Draft genome sequence of Rhizobiales bacterium SY3-13.</title>
        <authorList>
            <person name="Sun C."/>
        </authorList>
    </citation>
    <scope>NUCLEOTIDE SEQUENCE [LARGE SCALE GENOMIC DNA]</scope>
    <source>
        <strain evidence="7 8">SY3-13</strain>
    </source>
</reference>
<accession>A0A2M9G5K1</accession>
<dbReference type="Proteomes" id="UP000229498">
    <property type="component" value="Unassembled WGS sequence"/>
</dbReference>
<protein>
    <recommendedName>
        <fullName evidence="5">Putative pre-16S rRNA nuclease</fullName>
        <ecNumber evidence="5">3.1.-.-</ecNumber>
    </recommendedName>
</protein>
<comment type="subcellular location">
    <subcellularLocation>
        <location evidence="5">Cytoplasm</location>
    </subcellularLocation>
</comment>
<gene>
    <name evidence="7" type="ORF">CVT23_03775</name>
</gene>
<dbReference type="EC" id="3.1.-.-" evidence="5"/>
<dbReference type="EMBL" id="PHIG01000011">
    <property type="protein sequence ID" value="PJK30993.1"/>
    <property type="molecule type" value="Genomic_DNA"/>
</dbReference>
<keyword evidence="2 5" id="KW-0690">Ribosome biogenesis</keyword>
<dbReference type="GO" id="GO:0005829">
    <property type="term" value="C:cytosol"/>
    <property type="evidence" value="ECO:0007669"/>
    <property type="project" value="TreeGrafter"/>
</dbReference>
<evidence type="ECO:0000313" key="7">
    <source>
        <dbReference type="EMBL" id="PJK30993.1"/>
    </source>
</evidence>
<evidence type="ECO:0000256" key="4">
    <source>
        <dbReference type="ARBA" id="ARBA00022801"/>
    </source>
</evidence>
<dbReference type="Pfam" id="PF03652">
    <property type="entry name" value="RuvX"/>
    <property type="match status" value="1"/>
</dbReference>
<dbReference type="CDD" id="cd16964">
    <property type="entry name" value="YqgF"/>
    <property type="match status" value="1"/>
</dbReference>
<keyword evidence="8" id="KW-1185">Reference proteome</keyword>
<dbReference type="PANTHER" id="PTHR33317">
    <property type="entry name" value="POLYNUCLEOTIDYL TRANSFERASE, RIBONUCLEASE H-LIKE SUPERFAMILY PROTEIN"/>
    <property type="match status" value="1"/>
</dbReference>
<dbReference type="NCBIfam" id="TIGR00250">
    <property type="entry name" value="RNAse_H_YqgF"/>
    <property type="match status" value="1"/>
</dbReference>
<dbReference type="HAMAP" id="MF_00651">
    <property type="entry name" value="Nuclease_YqgF"/>
    <property type="match status" value="1"/>
</dbReference>
<name>A0A2M9G5K1_9PROT</name>
<evidence type="ECO:0000256" key="2">
    <source>
        <dbReference type="ARBA" id="ARBA00022517"/>
    </source>
</evidence>
<dbReference type="InterPro" id="IPR012337">
    <property type="entry name" value="RNaseH-like_sf"/>
</dbReference>
<dbReference type="Gene3D" id="3.30.420.140">
    <property type="entry name" value="YqgF/RNase H-like domain"/>
    <property type="match status" value="1"/>
</dbReference>
<dbReference type="InterPro" id="IPR005227">
    <property type="entry name" value="YqgF"/>
</dbReference>
<dbReference type="InterPro" id="IPR037027">
    <property type="entry name" value="YqgF/RNaseH-like_dom_sf"/>
</dbReference>
<dbReference type="GO" id="GO:0000967">
    <property type="term" value="P:rRNA 5'-end processing"/>
    <property type="evidence" value="ECO:0007669"/>
    <property type="project" value="UniProtKB-UniRule"/>
</dbReference>
<evidence type="ECO:0000256" key="1">
    <source>
        <dbReference type="ARBA" id="ARBA00022490"/>
    </source>
</evidence>
<dbReference type="PANTHER" id="PTHR33317:SF4">
    <property type="entry name" value="POLYNUCLEOTIDYL TRANSFERASE, RIBONUCLEASE H-LIKE SUPERFAMILY PROTEIN"/>
    <property type="match status" value="1"/>
</dbReference>
<proteinExistence type="inferred from homology"/>
<sequence length="151" mass="16131">MLLESAARLKAACAGRRLLGLDPGTKTIGVAVADPGHQVATPLTVIRRTKFTADLAALQALIAEYDIGGLVIGLPLNMDGTAGPRAQSVRAFQRNLESALDLPMILHDERMSTQAVERSLIGQDVSRRRRAEVIDAHAAAYILQGVLDARP</sequence>
<evidence type="ECO:0000313" key="8">
    <source>
        <dbReference type="Proteomes" id="UP000229498"/>
    </source>
</evidence>
<dbReference type="InterPro" id="IPR006641">
    <property type="entry name" value="YqgF/RNaseH-like_dom"/>
</dbReference>
<comment type="similarity">
    <text evidence="5">Belongs to the YqgF HJR family.</text>
</comment>